<evidence type="ECO:0000313" key="3">
    <source>
        <dbReference type="EMBL" id="GAA4096941.1"/>
    </source>
</evidence>
<dbReference type="CDD" id="cd03809">
    <property type="entry name" value="GT4_MtfB-like"/>
    <property type="match status" value="1"/>
</dbReference>
<dbReference type="PANTHER" id="PTHR46401">
    <property type="entry name" value="GLYCOSYLTRANSFERASE WBBK-RELATED"/>
    <property type="match status" value="1"/>
</dbReference>
<reference evidence="4" key="1">
    <citation type="journal article" date="2019" name="Int. J. Syst. Evol. Microbiol.">
        <title>The Global Catalogue of Microorganisms (GCM) 10K type strain sequencing project: providing services to taxonomists for standard genome sequencing and annotation.</title>
        <authorList>
            <consortium name="The Broad Institute Genomics Platform"/>
            <consortium name="The Broad Institute Genome Sequencing Center for Infectious Disease"/>
            <person name="Wu L."/>
            <person name="Ma J."/>
        </authorList>
    </citation>
    <scope>NUCLEOTIDE SEQUENCE [LARGE SCALE GENOMIC DNA]</scope>
    <source>
        <strain evidence="4">JCM 17085</strain>
    </source>
</reference>
<dbReference type="EMBL" id="BAABCV010000006">
    <property type="protein sequence ID" value="GAA4096941.1"/>
    <property type="molecule type" value="Genomic_DNA"/>
</dbReference>
<keyword evidence="1" id="KW-0808">Transferase</keyword>
<dbReference type="InterPro" id="IPR001296">
    <property type="entry name" value="Glyco_trans_1"/>
</dbReference>
<dbReference type="Gene3D" id="3.40.50.2000">
    <property type="entry name" value="Glycogen Phosphorylase B"/>
    <property type="match status" value="2"/>
</dbReference>
<sequence>MSKPLTIAVDIRDLRIAKTGTRTYLEELCKEFKQLESSEIRFKFLDTTVPVYTGPNRILKLIEHARYQLWKQLILPLKALFNGCHIIFCTDNFVPIIHLGYKTIPVFHDAFFFEMPENYGKLWLWMYNKTAIPAARRSLLVITPTHYAKKQISHYTQIPESKLAVVYEGPKTLPDIGADADKLLKSLSISKSEYLLHVGSMFKRKNIVALIQAFGKIKADSSYEHLKLVLAGPIPNRQESDHYEILQAIETANLQPYVVMTGYLSDNNLSLLYKNALMYVFPSINEGFGIPVLEAFKNDLPVLVANNTCLPEVGGEAVLQFDPFDIDDIYQKIKSVAIDEELRSDLVKKGRARLQKFSWRNTALQLIEIFKKAI</sequence>
<gene>
    <name evidence="3" type="ORF">GCM10022392_20440</name>
</gene>
<proteinExistence type="predicted"/>
<dbReference type="Pfam" id="PF00534">
    <property type="entry name" value="Glycos_transf_1"/>
    <property type="match status" value="1"/>
</dbReference>
<feature type="domain" description="Glycosyl transferase family 1" evidence="2">
    <location>
        <begin position="187"/>
        <end position="352"/>
    </location>
</feature>
<protein>
    <submittedName>
        <fullName evidence="3">Glycosyltransferase family 1 protein</fullName>
    </submittedName>
</protein>
<dbReference type="SUPFAM" id="SSF53756">
    <property type="entry name" value="UDP-Glycosyltransferase/glycogen phosphorylase"/>
    <property type="match status" value="1"/>
</dbReference>
<dbReference type="PANTHER" id="PTHR46401:SF2">
    <property type="entry name" value="GLYCOSYLTRANSFERASE WBBK-RELATED"/>
    <property type="match status" value="1"/>
</dbReference>
<dbReference type="RefSeq" id="WP_345103650.1">
    <property type="nucleotide sequence ID" value="NZ_BAABCV010000006.1"/>
</dbReference>
<organism evidence="3 4">
    <name type="scientific">Mucilaginibacter panaciglaebae</name>
    <dbReference type="NCBI Taxonomy" id="502331"/>
    <lineage>
        <taxon>Bacteria</taxon>
        <taxon>Pseudomonadati</taxon>
        <taxon>Bacteroidota</taxon>
        <taxon>Sphingobacteriia</taxon>
        <taxon>Sphingobacteriales</taxon>
        <taxon>Sphingobacteriaceae</taxon>
        <taxon>Mucilaginibacter</taxon>
    </lineage>
</organism>
<keyword evidence="4" id="KW-1185">Reference proteome</keyword>
<comment type="caution">
    <text evidence="3">The sequence shown here is derived from an EMBL/GenBank/DDBJ whole genome shotgun (WGS) entry which is preliminary data.</text>
</comment>
<evidence type="ECO:0000259" key="2">
    <source>
        <dbReference type="Pfam" id="PF00534"/>
    </source>
</evidence>
<name>A0ABP7WU77_9SPHI</name>
<dbReference type="Proteomes" id="UP001500841">
    <property type="component" value="Unassembled WGS sequence"/>
</dbReference>
<evidence type="ECO:0000256" key="1">
    <source>
        <dbReference type="ARBA" id="ARBA00022679"/>
    </source>
</evidence>
<evidence type="ECO:0000313" key="4">
    <source>
        <dbReference type="Proteomes" id="UP001500841"/>
    </source>
</evidence>
<accession>A0ABP7WU77</accession>